<reference evidence="3 4" key="1">
    <citation type="submission" date="2014-11" db="EMBL/GenBank/DDBJ databases">
        <title>Draft genome sequence of Chelonobacter oris 1662T, associated with respiratory disease in Hermann's Tortoises.</title>
        <authorList>
            <person name="Kudirkiene E."/>
            <person name="Hansen M.J."/>
            <person name="Bojesen A.M."/>
        </authorList>
    </citation>
    <scope>NUCLEOTIDE SEQUENCE [LARGE SCALE GENOMIC DNA]</scope>
    <source>
        <strain evidence="3 4">1662</strain>
    </source>
</reference>
<keyword evidence="1" id="KW-0812">Transmembrane</keyword>
<name>A0A0A3AMX9_9PAST</name>
<dbReference type="AlphaFoldDB" id="A0A0A3AMX9"/>
<feature type="transmembrane region" description="Helical" evidence="1">
    <location>
        <begin position="7"/>
        <end position="33"/>
    </location>
</feature>
<evidence type="ECO:0000256" key="1">
    <source>
        <dbReference type="PIRNR" id="PIRNR028777"/>
    </source>
</evidence>
<sequence>MNAALNIFNFVFFGFGTVIGWFLATILSAVLVITLPYTRSCWEITKMALLPFGNEIIHVKYLQPTSAVANSLGSVLNIIWFVAFGWWLCLLHIVTGIAQCLTIIGIPSGLAHFKLAGIALFPVGQRVVPSETAQAVKLQQFQQQFKNRT</sequence>
<dbReference type="InterPro" id="IPR052937">
    <property type="entry name" value="Inner_membrane_protein"/>
</dbReference>
<organism evidence="3 4">
    <name type="scientific">Chelonobacter oris</name>
    <dbReference type="NCBI Taxonomy" id="505317"/>
    <lineage>
        <taxon>Bacteria</taxon>
        <taxon>Pseudomonadati</taxon>
        <taxon>Pseudomonadota</taxon>
        <taxon>Gammaproteobacteria</taxon>
        <taxon>Pasteurellales</taxon>
        <taxon>Pasteurellaceae</taxon>
        <taxon>Chelonobacter</taxon>
    </lineage>
</organism>
<dbReference type="RefSeq" id="WP_034614354.1">
    <property type="nucleotide sequence ID" value="NZ_JSUM01000006.1"/>
</dbReference>
<evidence type="ECO:0000259" key="2">
    <source>
        <dbReference type="Pfam" id="PF03733"/>
    </source>
</evidence>
<keyword evidence="1" id="KW-1133">Transmembrane helix</keyword>
<keyword evidence="1" id="KW-0472">Membrane</keyword>
<dbReference type="InterPro" id="IPR005185">
    <property type="entry name" value="YccF"/>
</dbReference>
<dbReference type="Proteomes" id="UP000030380">
    <property type="component" value="Unassembled WGS sequence"/>
</dbReference>
<gene>
    <name evidence="3" type="ORF">OA57_05205</name>
</gene>
<evidence type="ECO:0000313" key="4">
    <source>
        <dbReference type="Proteomes" id="UP000030380"/>
    </source>
</evidence>
<dbReference type="Pfam" id="PF03733">
    <property type="entry name" value="YccF"/>
    <property type="match status" value="2"/>
</dbReference>
<keyword evidence="1" id="KW-1003">Cell membrane</keyword>
<accession>A0A0A3AMX9</accession>
<dbReference type="GO" id="GO:0005886">
    <property type="term" value="C:plasma membrane"/>
    <property type="evidence" value="ECO:0007669"/>
    <property type="project" value="UniProtKB-SubCell"/>
</dbReference>
<dbReference type="PIRSF" id="PIRSF028777">
    <property type="entry name" value="UCP028777"/>
    <property type="match status" value="1"/>
</dbReference>
<proteinExistence type="predicted"/>
<dbReference type="InterPro" id="IPR031308">
    <property type="entry name" value="UCP028777"/>
</dbReference>
<dbReference type="EMBL" id="JSUM01000006">
    <property type="protein sequence ID" value="KGQ70753.1"/>
    <property type="molecule type" value="Genomic_DNA"/>
</dbReference>
<feature type="domain" description="Inner membrane component" evidence="2">
    <location>
        <begin position="75"/>
        <end position="125"/>
    </location>
</feature>
<feature type="transmembrane region" description="Helical" evidence="1">
    <location>
        <begin position="78"/>
        <end position="104"/>
    </location>
</feature>
<protein>
    <recommendedName>
        <fullName evidence="1">Inner membrane protein YccF</fullName>
    </recommendedName>
</protein>
<dbReference type="NCBIfam" id="NF008739">
    <property type="entry name" value="PRK11770.1-1"/>
    <property type="match status" value="1"/>
</dbReference>
<comment type="caution">
    <text evidence="3">The sequence shown here is derived from an EMBL/GenBank/DDBJ whole genome shotgun (WGS) entry which is preliminary data.</text>
</comment>
<evidence type="ECO:0000313" key="3">
    <source>
        <dbReference type="EMBL" id="KGQ70753.1"/>
    </source>
</evidence>
<dbReference type="STRING" id="505317.OA57_05205"/>
<comment type="subcellular location">
    <subcellularLocation>
        <location evidence="1">Cell inner membrane</location>
        <topology evidence="1">Multi-pass membrane protein</topology>
    </subcellularLocation>
</comment>
<dbReference type="PANTHER" id="PTHR42903:SF1">
    <property type="entry name" value="INNER MEMBRANE PROTEIN YCCF"/>
    <property type="match status" value="1"/>
</dbReference>
<dbReference type="OrthoDB" id="3238663at2"/>
<feature type="domain" description="Inner membrane component" evidence="2">
    <location>
        <begin position="5"/>
        <end position="54"/>
    </location>
</feature>
<keyword evidence="4" id="KW-1185">Reference proteome</keyword>
<keyword evidence="1" id="KW-0997">Cell inner membrane</keyword>
<dbReference type="PANTHER" id="PTHR42903">
    <property type="entry name" value="INNER MEMBRANE PROTEIN YCCF"/>
    <property type="match status" value="1"/>
</dbReference>